<evidence type="ECO:0000313" key="1">
    <source>
        <dbReference type="EMBL" id="MBB3981488.1"/>
    </source>
</evidence>
<dbReference type="GO" id="GO:0016706">
    <property type="term" value="F:2-oxoglutarate-dependent dioxygenase activity"/>
    <property type="evidence" value="ECO:0007669"/>
    <property type="project" value="UniProtKB-ARBA"/>
</dbReference>
<dbReference type="Gene3D" id="2.60.120.620">
    <property type="entry name" value="q2cbj1_9rhob like domain"/>
    <property type="match status" value="1"/>
</dbReference>
<dbReference type="Pfam" id="PF05721">
    <property type="entry name" value="PhyH"/>
    <property type="match status" value="1"/>
</dbReference>
<comment type="caution">
    <text evidence="1">The sequence shown here is derived from an EMBL/GenBank/DDBJ whole genome shotgun (WGS) entry which is preliminary data.</text>
</comment>
<keyword evidence="1" id="KW-0560">Oxidoreductase</keyword>
<dbReference type="Proteomes" id="UP000552757">
    <property type="component" value="Unassembled WGS sequence"/>
</dbReference>
<protein>
    <submittedName>
        <fullName evidence="1">Ectoine hydroxylase-related dioxygenase (Phytanoyl-CoA dioxygenase family)</fullName>
    </submittedName>
</protein>
<dbReference type="RefSeq" id="WP_183954478.1">
    <property type="nucleotide sequence ID" value="NZ_JACIEB010000002.1"/>
</dbReference>
<organism evidence="1 2">
    <name type="scientific">Sphingobium fontiphilum</name>
    <dbReference type="NCBI Taxonomy" id="944425"/>
    <lineage>
        <taxon>Bacteria</taxon>
        <taxon>Pseudomonadati</taxon>
        <taxon>Pseudomonadota</taxon>
        <taxon>Alphaproteobacteria</taxon>
        <taxon>Sphingomonadales</taxon>
        <taxon>Sphingomonadaceae</taxon>
        <taxon>Sphingobium</taxon>
    </lineage>
</organism>
<name>A0A7W6DE43_9SPHN</name>
<keyword evidence="2" id="KW-1185">Reference proteome</keyword>
<proteinExistence type="predicted"/>
<dbReference type="AlphaFoldDB" id="A0A7W6DE43"/>
<accession>A0A7W6DE43</accession>
<dbReference type="EMBL" id="JACIEB010000002">
    <property type="protein sequence ID" value="MBB3981488.1"/>
    <property type="molecule type" value="Genomic_DNA"/>
</dbReference>
<dbReference type="SUPFAM" id="SSF51197">
    <property type="entry name" value="Clavaminate synthase-like"/>
    <property type="match status" value="1"/>
</dbReference>
<sequence>MMNLTRDGAQHIPAALDAIALATLEAAFAALPADRAGQRLTGLATLAPLLAPTGAIGRHAAAHLGDAARPVRALFFDKSAATNWALGWHQDRTIAVTAPVETPGFGPWTVKQGIHHVAPPQSLLDDMLTLRVHLDDVDAGNAPLLIAPGSHRHGRVAEADVPALVLRCGVHACIAQRGDIWLYATPILHASEAAANPRHRRVLQLDYSADALPGGLEWLGV</sequence>
<reference evidence="1 2" key="1">
    <citation type="submission" date="2020-08" db="EMBL/GenBank/DDBJ databases">
        <title>Genomic Encyclopedia of Type Strains, Phase IV (KMG-IV): sequencing the most valuable type-strain genomes for metagenomic binning, comparative biology and taxonomic classification.</title>
        <authorList>
            <person name="Goeker M."/>
        </authorList>
    </citation>
    <scope>NUCLEOTIDE SEQUENCE [LARGE SCALE GENOMIC DNA]</scope>
    <source>
        <strain evidence="1 2">DSM 29348</strain>
    </source>
</reference>
<keyword evidence="1" id="KW-0223">Dioxygenase</keyword>
<gene>
    <name evidence="1" type="ORF">GGR44_001135</name>
</gene>
<dbReference type="InterPro" id="IPR008775">
    <property type="entry name" value="Phytyl_CoA_dOase-like"/>
</dbReference>
<evidence type="ECO:0000313" key="2">
    <source>
        <dbReference type="Proteomes" id="UP000552757"/>
    </source>
</evidence>